<evidence type="ECO:0000256" key="2">
    <source>
        <dbReference type="ARBA" id="ARBA00009261"/>
    </source>
</evidence>
<keyword evidence="5 9" id="KW-0812">Transmembrane</keyword>
<dbReference type="Gene3D" id="1.20.1740.10">
    <property type="entry name" value="Amino acid/polyamine transporter I"/>
    <property type="match status" value="1"/>
</dbReference>
<evidence type="ECO:0000256" key="9">
    <source>
        <dbReference type="RuleBase" id="RU363064"/>
    </source>
</evidence>
<feature type="transmembrane region" description="Helical" evidence="9">
    <location>
        <begin position="221"/>
        <end position="242"/>
    </location>
</feature>
<gene>
    <name evidence="10" type="ORF">BME96_17175</name>
</gene>
<dbReference type="FunFam" id="1.20.1740.10:FF:000004">
    <property type="entry name" value="Sodium:alanine symporter family protein"/>
    <property type="match status" value="1"/>
</dbReference>
<dbReference type="GO" id="GO:0005283">
    <property type="term" value="F:amino acid:sodium symporter activity"/>
    <property type="evidence" value="ECO:0007669"/>
    <property type="project" value="InterPro"/>
</dbReference>
<proteinExistence type="inferred from homology"/>
<keyword evidence="6 9" id="KW-0769">Symport</keyword>
<dbReference type="Pfam" id="PF01235">
    <property type="entry name" value="Na_Ala_symp"/>
    <property type="match status" value="1"/>
</dbReference>
<organism evidence="10 11">
    <name type="scientific">Virgibacillus halodenitrificans</name>
    <name type="common">Bacillus halodenitrificans</name>
    <dbReference type="NCBI Taxonomy" id="1482"/>
    <lineage>
        <taxon>Bacteria</taxon>
        <taxon>Bacillati</taxon>
        <taxon>Bacillota</taxon>
        <taxon>Bacilli</taxon>
        <taxon>Bacillales</taxon>
        <taxon>Bacillaceae</taxon>
        <taxon>Virgibacillus</taxon>
    </lineage>
</organism>
<evidence type="ECO:0000256" key="8">
    <source>
        <dbReference type="ARBA" id="ARBA00023136"/>
    </source>
</evidence>
<keyword evidence="4 9" id="KW-1003">Cell membrane</keyword>
<feature type="transmembrane region" description="Helical" evidence="9">
    <location>
        <begin position="25"/>
        <end position="43"/>
    </location>
</feature>
<evidence type="ECO:0000313" key="10">
    <source>
        <dbReference type="EMBL" id="APC49819.1"/>
    </source>
</evidence>
<dbReference type="Proteomes" id="UP000182945">
    <property type="component" value="Chromosome"/>
</dbReference>
<sequence length="484" mass="52346">MLGDKGGEEKVELLEKMIGEVNDVLWTYVLIAVLLGLGLFFTIKTGFVQFRYLPEMFRVLVDKRTISASGKKGTSAFQAFAISAASRVGTGNLAGVATAVAAGGPGALFWMWLIALLGSASGFVESTLAQVYKVPEKNQYRGGPAYYMEKGLNKRWLAIIFAVTITFTYGLVFNSVQSNTISLAFAGEFDINKNIIAFILVILTAVVIFGGLKSIANVTQYIIPIVAILYIGVALYVLIVNIEQIPDMLSLIFANAFGIQQVAGGGFAAAIMMGIKRGLFSNEAGMGSAPNAAATAEVSHPAKQGLIQALGVFFDTILICSATGFILISAGGYEGSKSDGIQLTQDAFSYHIGDWAGIFIAVAIFLFAYSSILGNYYYGENNIGFIKESKIALFIYRLAVLAMVVFGAVASFDIVWSLADLTMAIMALINLYAIAKLFKVANKVLQDYREQRKAGKDPVFYRDSLDNQEGIEFWGRDQTTEKES</sequence>
<dbReference type="PRINTS" id="PR00175">
    <property type="entry name" value="NAALASMPORT"/>
</dbReference>
<evidence type="ECO:0000256" key="3">
    <source>
        <dbReference type="ARBA" id="ARBA00022448"/>
    </source>
</evidence>
<reference evidence="10 11" key="1">
    <citation type="submission" date="2016-11" db="EMBL/GenBank/DDBJ databases">
        <title>Complete genome sequencing of Virgibacillus halodenitrificans PDB-F2.</title>
        <authorList>
            <person name="Sun Z."/>
            <person name="Zhou Y."/>
            <person name="Li H."/>
        </authorList>
    </citation>
    <scope>NUCLEOTIDE SEQUENCE [LARGE SCALE GENOMIC DNA]</scope>
    <source>
        <strain evidence="10 11">PDB-F2</strain>
    </source>
</reference>
<feature type="transmembrane region" description="Helical" evidence="9">
    <location>
        <begin position="355"/>
        <end position="379"/>
    </location>
</feature>
<feature type="transmembrane region" description="Helical" evidence="9">
    <location>
        <begin position="391"/>
        <end position="409"/>
    </location>
</feature>
<evidence type="ECO:0000256" key="1">
    <source>
        <dbReference type="ARBA" id="ARBA00004651"/>
    </source>
</evidence>
<accession>A0AAC9J332</accession>
<dbReference type="GO" id="GO:0005886">
    <property type="term" value="C:plasma membrane"/>
    <property type="evidence" value="ECO:0007669"/>
    <property type="project" value="UniProtKB-SubCell"/>
</dbReference>
<feature type="transmembrane region" description="Helical" evidence="9">
    <location>
        <begin position="156"/>
        <end position="175"/>
    </location>
</feature>
<feature type="transmembrane region" description="Helical" evidence="9">
    <location>
        <begin position="309"/>
        <end position="330"/>
    </location>
</feature>
<dbReference type="EMBL" id="CP017962">
    <property type="protein sequence ID" value="APC49819.1"/>
    <property type="molecule type" value="Genomic_DNA"/>
</dbReference>
<evidence type="ECO:0000256" key="4">
    <source>
        <dbReference type="ARBA" id="ARBA00022475"/>
    </source>
</evidence>
<protein>
    <submittedName>
        <fullName evidence="10">Sodium:alanine symporter family protein</fullName>
    </submittedName>
</protein>
<name>A0AAC9J332_VIRHA</name>
<dbReference type="PROSITE" id="PS00873">
    <property type="entry name" value="NA_ALANINE_SYMP"/>
    <property type="match status" value="1"/>
</dbReference>
<keyword evidence="7 9" id="KW-1133">Transmembrane helix</keyword>
<comment type="subcellular location">
    <subcellularLocation>
        <location evidence="1 9">Cell membrane</location>
        <topology evidence="1 9">Multi-pass membrane protein</topology>
    </subcellularLocation>
</comment>
<dbReference type="AlphaFoldDB" id="A0AAC9J332"/>
<dbReference type="RefSeq" id="WP_051002299.1">
    <property type="nucleotide sequence ID" value="NZ_JACWEZ010000007.1"/>
</dbReference>
<evidence type="ECO:0000256" key="5">
    <source>
        <dbReference type="ARBA" id="ARBA00022692"/>
    </source>
</evidence>
<feature type="transmembrane region" description="Helical" evidence="9">
    <location>
        <begin position="195"/>
        <end position="212"/>
    </location>
</feature>
<keyword evidence="8 9" id="KW-0472">Membrane</keyword>
<dbReference type="PANTHER" id="PTHR30330">
    <property type="entry name" value="AGSS FAMILY TRANSPORTER, SODIUM-ALANINE"/>
    <property type="match status" value="1"/>
</dbReference>
<evidence type="ECO:0000313" key="11">
    <source>
        <dbReference type="Proteomes" id="UP000182945"/>
    </source>
</evidence>
<evidence type="ECO:0000256" key="6">
    <source>
        <dbReference type="ARBA" id="ARBA00022847"/>
    </source>
</evidence>
<feature type="transmembrane region" description="Helical" evidence="9">
    <location>
        <begin position="415"/>
        <end position="435"/>
    </location>
</feature>
<comment type="similarity">
    <text evidence="2 9">Belongs to the alanine or glycine:cation symporter (AGCS) (TC 2.A.25) family.</text>
</comment>
<dbReference type="InterPro" id="IPR001463">
    <property type="entry name" value="Na/Ala_symport"/>
</dbReference>
<keyword evidence="3 9" id="KW-0813">Transport</keyword>
<dbReference type="NCBIfam" id="TIGR00835">
    <property type="entry name" value="agcS"/>
    <property type="match status" value="1"/>
</dbReference>
<dbReference type="PANTHER" id="PTHR30330:SF1">
    <property type="entry name" value="AMINO-ACID CARRIER PROTEIN ALST"/>
    <property type="match status" value="1"/>
</dbReference>
<evidence type="ECO:0000256" key="7">
    <source>
        <dbReference type="ARBA" id="ARBA00022989"/>
    </source>
</evidence>
<feature type="transmembrane region" description="Helical" evidence="9">
    <location>
        <begin position="79"/>
        <end position="103"/>
    </location>
</feature>
<dbReference type="KEGG" id="vhl:BME96_17175"/>